<evidence type="ECO:0000313" key="1">
    <source>
        <dbReference type="EMBL" id="WVW80568.1"/>
    </source>
</evidence>
<dbReference type="PANTHER" id="PTHR36156:SF2">
    <property type="entry name" value="CUPIN TYPE-2 DOMAIN-CONTAINING PROTEIN"/>
    <property type="match status" value="1"/>
</dbReference>
<reference evidence="1" key="1">
    <citation type="submission" date="2013-07" db="EMBL/GenBank/DDBJ databases">
        <authorList>
            <consortium name="The Broad Institute Genome Sequencing Platform"/>
            <person name="Cuomo C."/>
            <person name="Litvintseva A."/>
            <person name="Chen Y."/>
            <person name="Heitman J."/>
            <person name="Sun S."/>
            <person name="Springer D."/>
            <person name="Dromer F."/>
            <person name="Young S.K."/>
            <person name="Zeng Q."/>
            <person name="Gargeya S."/>
            <person name="Fitzgerald M."/>
            <person name="Abouelleil A."/>
            <person name="Alvarado L."/>
            <person name="Berlin A.M."/>
            <person name="Chapman S.B."/>
            <person name="Dewar J."/>
            <person name="Goldberg J."/>
            <person name="Griggs A."/>
            <person name="Gujja S."/>
            <person name="Hansen M."/>
            <person name="Howarth C."/>
            <person name="Imamovic A."/>
            <person name="Larimer J."/>
            <person name="McCowan C."/>
            <person name="Murphy C."/>
            <person name="Pearson M."/>
            <person name="Priest M."/>
            <person name="Roberts A."/>
            <person name="Saif S."/>
            <person name="Shea T."/>
            <person name="Sykes S."/>
            <person name="Wortman J."/>
            <person name="Nusbaum C."/>
            <person name="Birren B."/>
        </authorList>
    </citation>
    <scope>NUCLEOTIDE SEQUENCE</scope>
    <source>
        <strain evidence="1">CBS 10118</strain>
    </source>
</reference>
<gene>
    <name evidence="1" type="ORF">I302_102554</name>
</gene>
<dbReference type="KEGG" id="kbi:30205639"/>
<dbReference type="Gene3D" id="2.60.120.10">
    <property type="entry name" value="Jelly Rolls"/>
    <property type="match status" value="1"/>
</dbReference>
<dbReference type="InterPro" id="IPR047142">
    <property type="entry name" value="OryJ/VirC-like"/>
</dbReference>
<protein>
    <submittedName>
        <fullName evidence="1">Uncharacterized protein</fullName>
    </submittedName>
</protein>
<accession>A0AAJ8K496</accession>
<sequence>MPATPLPPPRRILTATAPNGDSVVLDDTTPFANDDEQLKGFVGFVQPDLIGKADQAFKYAEYKPTKISHDDQVSLRWVDVPPRYIGAQHYTNTFDYMIITHGTLELVLPDGQTKIVNVGDAVVQAANIHAWNNKTDEWARFVGVVVPAESAKVDGKELNQPPINGYHAQF</sequence>
<dbReference type="CDD" id="cd02231">
    <property type="entry name" value="cupin_BLL6423-like"/>
    <property type="match status" value="1"/>
</dbReference>
<dbReference type="InterPro" id="IPR011051">
    <property type="entry name" value="RmlC_Cupin_sf"/>
</dbReference>
<evidence type="ECO:0000313" key="2">
    <source>
        <dbReference type="Proteomes" id="UP000092730"/>
    </source>
</evidence>
<keyword evidence="2" id="KW-1185">Reference proteome</keyword>
<dbReference type="Proteomes" id="UP000092730">
    <property type="component" value="Chromosome 1"/>
</dbReference>
<dbReference type="AlphaFoldDB" id="A0AAJ8K496"/>
<dbReference type="SUPFAM" id="SSF51182">
    <property type="entry name" value="RmlC-like cupins"/>
    <property type="match status" value="1"/>
</dbReference>
<organism evidence="1 2">
    <name type="scientific">Kwoniella bestiolae CBS 10118</name>
    <dbReference type="NCBI Taxonomy" id="1296100"/>
    <lineage>
        <taxon>Eukaryota</taxon>
        <taxon>Fungi</taxon>
        <taxon>Dikarya</taxon>
        <taxon>Basidiomycota</taxon>
        <taxon>Agaricomycotina</taxon>
        <taxon>Tremellomycetes</taxon>
        <taxon>Tremellales</taxon>
        <taxon>Cryptococcaceae</taxon>
        <taxon>Kwoniella</taxon>
    </lineage>
</organism>
<dbReference type="RefSeq" id="XP_019050797.2">
    <property type="nucleotide sequence ID" value="XM_019187919.2"/>
</dbReference>
<dbReference type="InterPro" id="IPR014710">
    <property type="entry name" value="RmlC-like_jellyroll"/>
</dbReference>
<dbReference type="GeneID" id="30205639"/>
<dbReference type="EMBL" id="CP144541">
    <property type="protein sequence ID" value="WVW80568.1"/>
    <property type="molecule type" value="Genomic_DNA"/>
</dbReference>
<proteinExistence type="predicted"/>
<dbReference type="PANTHER" id="PTHR36156">
    <property type="entry name" value="SLR2101 PROTEIN"/>
    <property type="match status" value="1"/>
</dbReference>
<reference evidence="1" key="2">
    <citation type="submission" date="2024-02" db="EMBL/GenBank/DDBJ databases">
        <title>Comparative genomics of Cryptococcus and Kwoniella reveals pathogenesis evolution and contrasting modes of karyotype evolution via chromosome fusion or intercentromeric recombination.</title>
        <authorList>
            <person name="Coelho M.A."/>
            <person name="David-Palma M."/>
            <person name="Shea T."/>
            <person name="Bowers K."/>
            <person name="McGinley-Smith S."/>
            <person name="Mohammad A.W."/>
            <person name="Gnirke A."/>
            <person name="Yurkov A.M."/>
            <person name="Nowrousian M."/>
            <person name="Sun S."/>
            <person name="Cuomo C.A."/>
            <person name="Heitman J."/>
        </authorList>
    </citation>
    <scope>NUCLEOTIDE SEQUENCE</scope>
    <source>
        <strain evidence="1">CBS 10118</strain>
    </source>
</reference>
<name>A0AAJ8K496_9TREE</name>